<dbReference type="SUPFAM" id="SSF81383">
    <property type="entry name" value="F-box domain"/>
    <property type="match status" value="1"/>
</dbReference>
<gene>
    <name evidence="3" type="ORF">DLAC_06340</name>
</gene>
<evidence type="ECO:0000313" key="3">
    <source>
        <dbReference type="EMBL" id="KYQ92373.1"/>
    </source>
</evidence>
<feature type="domain" description="F-box" evidence="2">
    <location>
        <begin position="95"/>
        <end position="142"/>
    </location>
</feature>
<accession>A0A151ZEI9</accession>
<dbReference type="InParanoid" id="A0A151ZEI9"/>
<dbReference type="AlphaFoldDB" id="A0A151ZEI9"/>
<name>A0A151ZEI9_TIELA</name>
<feature type="region of interest" description="Disordered" evidence="1">
    <location>
        <begin position="33"/>
        <end position="60"/>
    </location>
</feature>
<evidence type="ECO:0000256" key="1">
    <source>
        <dbReference type="SAM" id="MobiDB-lite"/>
    </source>
</evidence>
<reference evidence="3 4" key="1">
    <citation type="submission" date="2015-12" db="EMBL/GenBank/DDBJ databases">
        <title>Dictyostelia acquired genes for synthesis and detection of signals that induce cell-type specialization by lateral gene transfer from prokaryotes.</title>
        <authorList>
            <person name="Gloeckner G."/>
            <person name="Schaap P."/>
        </authorList>
    </citation>
    <scope>NUCLEOTIDE SEQUENCE [LARGE SCALE GENOMIC DNA]</scope>
    <source>
        <strain evidence="3 4">TK</strain>
    </source>
</reference>
<dbReference type="FunCoup" id="A0A151ZEI9">
    <property type="interactions" value="373"/>
</dbReference>
<organism evidence="3 4">
    <name type="scientific">Tieghemostelium lacteum</name>
    <name type="common">Slime mold</name>
    <name type="synonym">Dictyostelium lacteum</name>
    <dbReference type="NCBI Taxonomy" id="361077"/>
    <lineage>
        <taxon>Eukaryota</taxon>
        <taxon>Amoebozoa</taxon>
        <taxon>Evosea</taxon>
        <taxon>Eumycetozoa</taxon>
        <taxon>Dictyostelia</taxon>
        <taxon>Dictyosteliales</taxon>
        <taxon>Raperosteliaceae</taxon>
        <taxon>Tieghemostelium</taxon>
    </lineage>
</organism>
<dbReference type="SMART" id="SM00256">
    <property type="entry name" value="FBOX"/>
    <property type="match status" value="1"/>
</dbReference>
<dbReference type="PROSITE" id="PS50181">
    <property type="entry name" value="FBOX"/>
    <property type="match status" value="1"/>
</dbReference>
<dbReference type="Proteomes" id="UP000076078">
    <property type="component" value="Unassembled WGS sequence"/>
</dbReference>
<dbReference type="Gene3D" id="1.20.1280.50">
    <property type="match status" value="1"/>
</dbReference>
<dbReference type="OrthoDB" id="19446at2759"/>
<dbReference type="EMBL" id="LODT01000029">
    <property type="protein sequence ID" value="KYQ92373.1"/>
    <property type="molecule type" value="Genomic_DNA"/>
</dbReference>
<dbReference type="InterPro" id="IPR036047">
    <property type="entry name" value="F-box-like_dom_sf"/>
</dbReference>
<proteinExistence type="predicted"/>
<sequence>MKELLTSQKYLLSLGITTSLLILTWIFKWSSTKSKPTIKPSVPPSTSTTESNNTKPSVSNEIKNYDNVKVQQQNIVEQKSKIVQKTINSTKLDIALDLMQFPHSILNLIFKNLTFRDLLRCMQINRKWNQTLNKFDNIWIYYSCVQWSAEEFEDARKSSGSNATISNNNNNKKYFKDLYINERKRLGFKAGRFVISIHEQCSDFTDKNRWVTERVLSPNTWWKKRFLEEMLSQSNGLKLPLSKDKLPDKLQDDDEDDDDEEDQSLVEGKIQFGDQIIGDYRFIHCADFTLKFKSQQWFVSSKQPTLFIESPFTGDIVGYFNFTLYPLEEETMDLFEKFSENIQEFLHTLTYQTRGTLTRTDTGYSLPAVIYEECKLSSIFGKYGMNDGDCLLDTDLSSNYIVTLIETLQKFLDLNGVGSSSPNGAQVNFLSATSHNPIRYTGFIPKNILDMQVGIWIFNSNILNSKRLFGRKLLD</sequence>
<dbReference type="OMA" id="PIRYTGH"/>
<evidence type="ECO:0000259" key="2">
    <source>
        <dbReference type="PROSITE" id="PS50181"/>
    </source>
</evidence>
<dbReference type="Pfam" id="PF12937">
    <property type="entry name" value="F-box-like"/>
    <property type="match status" value="1"/>
</dbReference>
<comment type="caution">
    <text evidence="3">The sequence shown here is derived from an EMBL/GenBank/DDBJ whole genome shotgun (WGS) entry which is preliminary data.</text>
</comment>
<evidence type="ECO:0000313" key="4">
    <source>
        <dbReference type="Proteomes" id="UP000076078"/>
    </source>
</evidence>
<feature type="compositionally biased region" description="Low complexity" evidence="1">
    <location>
        <begin position="33"/>
        <end position="57"/>
    </location>
</feature>
<dbReference type="InterPro" id="IPR001810">
    <property type="entry name" value="F-box_dom"/>
</dbReference>
<feature type="region of interest" description="Disordered" evidence="1">
    <location>
        <begin position="242"/>
        <end position="264"/>
    </location>
</feature>
<keyword evidence="4" id="KW-1185">Reference proteome</keyword>
<protein>
    <submittedName>
        <fullName evidence="3">Cyclin-like F-box containing protein</fullName>
    </submittedName>
</protein>
<feature type="compositionally biased region" description="Acidic residues" evidence="1">
    <location>
        <begin position="251"/>
        <end position="264"/>
    </location>
</feature>